<feature type="transmembrane region" description="Helical" evidence="5">
    <location>
        <begin position="210"/>
        <end position="239"/>
    </location>
</feature>
<evidence type="ECO:0000256" key="1">
    <source>
        <dbReference type="ARBA" id="ARBA00004141"/>
    </source>
</evidence>
<proteinExistence type="predicted"/>
<evidence type="ECO:0000259" key="6">
    <source>
        <dbReference type="Pfam" id="PF04893"/>
    </source>
</evidence>
<evidence type="ECO:0000256" key="4">
    <source>
        <dbReference type="ARBA" id="ARBA00023136"/>
    </source>
</evidence>
<dbReference type="Pfam" id="PF04893">
    <property type="entry name" value="Yip1"/>
    <property type="match status" value="1"/>
</dbReference>
<evidence type="ECO:0000256" key="5">
    <source>
        <dbReference type="SAM" id="Phobius"/>
    </source>
</evidence>
<sequence>MVCHFCGMENSAHNAACFNCGAELGTAVVPVGPAIAPDWEAKTGIFSIPSFFITIQEVLFSPSHTFRNLNRDSALFKAFLFGIIGSTIGGAFSTLWQGVLRTFNLGPDNAFIARYLGTWADLCVVVFIMPFCVAVALFALSGLLHLCLTITGGATQGFASTFKVLAYAQGATALLSVVPVCGVIAALFWWLYIMITGLKEAHRTSTMRALVAVVLPVALCCACATAAALTLVVSGVGLVKGLLAL</sequence>
<dbReference type="AlphaFoldDB" id="A0A1F7F6G7"/>
<comment type="subcellular location">
    <subcellularLocation>
        <location evidence="1">Membrane</location>
        <topology evidence="1">Multi-pass membrane protein</topology>
    </subcellularLocation>
</comment>
<keyword evidence="3 5" id="KW-1133">Transmembrane helix</keyword>
<keyword evidence="4 5" id="KW-0472">Membrane</keyword>
<feature type="transmembrane region" description="Helical" evidence="5">
    <location>
        <begin position="116"/>
        <end position="139"/>
    </location>
</feature>
<feature type="transmembrane region" description="Helical" evidence="5">
    <location>
        <begin position="174"/>
        <end position="198"/>
    </location>
</feature>
<feature type="domain" description="Yip1" evidence="6">
    <location>
        <begin position="57"/>
        <end position="224"/>
    </location>
</feature>
<organism evidence="7 8">
    <name type="scientific">Candidatus Raymondbacteria bacterium RIFOXYD12_FULL_49_13</name>
    <dbReference type="NCBI Taxonomy" id="1817890"/>
    <lineage>
        <taxon>Bacteria</taxon>
        <taxon>Raymondiibacteriota</taxon>
    </lineage>
</organism>
<protein>
    <recommendedName>
        <fullName evidence="6">Yip1 domain-containing protein</fullName>
    </recommendedName>
</protein>
<dbReference type="EMBL" id="MFYX01000110">
    <property type="protein sequence ID" value="OGK02239.1"/>
    <property type="molecule type" value="Genomic_DNA"/>
</dbReference>
<evidence type="ECO:0000313" key="8">
    <source>
        <dbReference type="Proteomes" id="UP000179243"/>
    </source>
</evidence>
<feature type="transmembrane region" description="Helical" evidence="5">
    <location>
        <begin position="74"/>
        <end position="96"/>
    </location>
</feature>
<dbReference type="Proteomes" id="UP000179243">
    <property type="component" value="Unassembled WGS sequence"/>
</dbReference>
<dbReference type="InterPro" id="IPR006977">
    <property type="entry name" value="Yip1_dom"/>
</dbReference>
<dbReference type="GO" id="GO:0016020">
    <property type="term" value="C:membrane"/>
    <property type="evidence" value="ECO:0007669"/>
    <property type="project" value="UniProtKB-SubCell"/>
</dbReference>
<keyword evidence="2 5" id="KW-0812">Transmembrane</keyword>
<evidence type="ECO:0000256" key="2">
    <source>
        <dbReference type="ARBA" id="ARBA00022692"/>
    </source>
</evidence>
<gene>
    <name evidence="7" type="ORF">A2519_16295</name>
</gene>
<evidence type="ECO:0000256" key="3">
    <source>
        <dbReference type="ARBA" id="ARBA00022989"/>
    </source>
</evidence>
<reference evidence="7 8" key="1">
    <citation type="journal article" date="2016" name="Nat. Commun.">
        <title>Thousands of microbial genomes shed light on interconnected biogeochemical processes in an aquifer system.</title>
        <authorList>
            <person name="Anantharaman K."/>
            <person name="Brown C.T."/>
            <person name="Hug L.A."/>
            <person name="Sharon I."/>
            <person name="Castelle C.J."/>
            <person name="Probst A.J."/>
            <person name="Thomas B.C."/>
            <person name="Singh A."/>
            <person name="Wilkins M.J."/>
            <person name="Karaoz U."/>
            <person name="Brodie E.L."/>
            <person name="Williams K.H."/>
            <person name="Hubbard S.S."/>
            <person name="Banfield J.F."/>
        </authorList>
    </citation>
    <scope>NUCLEOTIDE SEQUENCE [LARGE SCALE GENOMIC DNA]</scope>
</reference>
<comment type="caution">
    <text evidence="7">The sequence shown here is derived from an EMBL/GenBank/DDBJ whole genome shotgun (WGS) entry which is preliminary data.</text>
</comment>
<name>A0A1F7F6G7_UNCRA</name>
<evidence type="ECO:0000313" key="7">
    <source>
        <dbReference type="EMBL" id="OGK02239.1"/>
    </source>
</evidence>
<accession>A0A1F7F6G7</accession>